<dbReference type="Pfam" id="PF13472">
    <property type="entry name" value="Lipase_GDSL_2"/>
    <property type="match status" value="1"/>
</dbReference>
<evidence type="ECO:0000313" key="3">
    <source>
        <dbReference type="EMBL" id="MEI4549691.1"/>
    </source>
</evidence>
<gene>
    <name evidence="3" type="ORF">WAE96_08270</name>
</gene>
<feature type="chain" id="PRO_5046237723" evidence="1">
    <location>
        <begin position="20"/>
        <end position="217"/>
    </location>
</feature>
<evidence type="ECO:0000256" key="1">
    <source>
        <dbReference type="SAM" id="SignalP"/>
    </source>
</evidence>
<dbReference type="Gene3D" id="3.40.50.1110">
    <property type="entry name" value="SGNH hydrolase"/>
    <property type="match status" value="1"/>
</dbReference>
<protein>
    <submittedName>
        <fullName evidence="3">Arylesterase</fullName>
    </submittedName>
</protein>
<organism evidence="3 4">
    <name type="scientific">Pseudoalteromonas spongiae</name>
    <dbReference type="NCBI Taxonomy" id="298657"/>
    <lineage>
        <taxon>Bacteria</taxon>
        <taxon>Pseudomonadati</taxon>
        <taxon>Pseudomonadota</taxon>
        <taxon>Gammaproteobacteria</taxon>
        <taxon>Alteromonadales</taxon>
        <taxon>Pseudoalteromonadaceae</taxon>
        <taxon>Pseudoalteromonas</taxon>
    </lineage>
</organism>
<dbReference type="Proteomes" id="UP001382455">
    <property type="component" value="Unassembled WGS sequence"/>
</dbReference>
<dbReference type="InterPro" id="IPR036514">
    <property type="entry name" value="SGNH_hydro_sf"/>
</dbReference>
<name>A0ABU8ERV3_9GAMM</name>
<evidence type="ECO:0000259" key="2">
    <source>
        <dbReference type="Pfam" id="PF13472"/>
    </source>
</evidence>
<evidence type="ECO:0000313" key="4">
    <source>
        <dbReference type="Proteomes" id="UP001382455"/>
    </source>
</evidence>
<reference evidence="3 4" key="1">
    <citation type="submission" date="2023-12" db="EMBL/GenBank/DDBJ databases">
        <title>Friends and Foes: Symbiotic and Algicidal bacterial influence on Karenia brevis blooms.</title>
        <authorList>
            <person name="Fei C."/>
            <person name="Mohamed A.R."/>
            <person name="Booker A."/>
            <person name="Arshad M."/>
            <person name="Klass S."/>
            <person name="Ahn S."/>
            <person name="Gilbert P.M."/>
            <person name="Heil C.A."/>
            <person name="Martinez J.M."/>
            <person name="Amin S.A."/>
        </authorList>
    </citation>
    <scope>NUCLEOTIDE SEQUENCE [LARGE SCALE GENOMIC DNA]</scope>
    <source>
        <strain evidence="3 4">CE15</strain>
    </source>
</reference>
<sequence length="217" mass="23877">MLLRSLFVILLVISYTAIANTDHTDGKSDKNQVTKLLILGDSLSAGYGLKQEQAWPQLLQNAYNQEKSPITLINASISGETSGGVLQRLPALLEEHAPNWVLVEIGGNDGLRGYPVKLLKNNLRQIIDKSLAANANVILMEVAITPNLGKRYATLFQNAYKQVANEKSVPTIPFFIESVVTKPELMLPDGIHPNAKAQPLLVEIMKQHFADIILNNE</sequence>
<proteinExistence type="predicted"/>
<dbReference type="InterPro" id="IPR008265">
    <property type="entry name" value="Lipase_GDSL_AS"/>
</dbReference>
<dbReference type="CDD" id="cd01822">
    <property type="entry name" value="Lysophospholipase_L1_like"/>
    <property type="match status" value="1"/>
</dbReference>
<dbReference type="SUPFAM" id="SSF52266">
    <property type="entry name" value="SGNH hydrolase"/>
    <property type="match status" value="1"/>
</dbReference>
<dbReference type="InterPro" id="IPR013830">
    <property type="entry name" value="SGNH_hydro"/>
</dbReference>
<accession>A0ABU8ERV3</accession>
<dbReference type="PROSITE" id="PS01098">
    <property type="entry name" value="LIPASE_GDSL_SER"/>
    <property type="match status" value="1"/>
</dbReference>
<dbReference type="RefSeq" id="WP_336435152.1">
    <property type="nucleotide sequence ID" value="NZ_JBAWKS010000001.1"/>
</dbReference>
<dbReference type="InterPro" id="IPR051532">
    <property type="entry name" value="Ester_Hydrolysis_Enzymes"/>
</dbReference>
<feature type="signal peptide" evidence="1">
    <location>
        <begin position="1"/>
        <end position="19"/>
    </location>
</feature>
<keyword evidence="4" id="KW-1185">Reference proteome</keyword>
<comment type="caution">
    <text evidence="3">The sequence shown here is derived from an EMBL/GenBank/DDBJ whole genome shotgun (WGS) entry which is preliminary data.</text>
</comment>
<dbReference type="EMBL" id="JBAWKS010000001">
    <property type="protein sequence ID" value="MEI4549691.1"/>
    <property type="molecule type" value="Genomic_DNA"/>
</dbReference>
<dbReference type="PANTHER" id="PTHR30383">
    <property type="entry name" value="THIOESTERASE 1/PROTEASE 1/LYSOPHOSPHOLIPASE L1"/>
    <property type="match status" value="1"/>
</dbReference>
<keyword evidence="1" id="KW-0732">Signal</keyword>
<feature type="domain" description="SGNH hydrolase-type esterase" evidence="2">
    <location>
        <begin position="38"/>
        <end position="197"/>
    </location>
</feature>
<dbReference type="PANTHER" id="PTHR30383:SF24">
    <property type="entry name" value="THIOESTERASE 1_PROTEASE 1_LYSOPHOSPHOLIPASE L1"/>
    <property type="match status" value="1"/>
</dbReference>